<gene>
    <name evidence="1" type="ordered locus">Nmag_2270</name>
</gene>
<dbReference type="Proteomes" id="UP000001879">
    <property type="component" value="Chromosome"/>
</dbReference>
<protein>
    <submittedName>
        <fullName evidence="1">Uncharacterized protein</fullName>
    </submittedName>
</protein>
<dbReference type="RefSeq" id="WP_012996657.1">
    <property type="nucleotide sequence ID" value="NC_013922.1"/>
</dbReference>
<evidence type="ECO:0000313" key="2">
    <source>
        <dbReference type="Proteomes" id="UP000001879"/>
    </source>
</evidence>
<dbReference type="EMBL" id="CP001932">
    <property type="protein sequence ID" value="ADD05835.1"/>
    <property type="molecule type" value="Genomic_DNA"/>
</dbReference>
<organism evidence="1 2">
    <name type="scientific">Natrialba magadii (strain ATCC 43099 / DSM 3394 / CCM 3739 / CIP 104546 / IAM 13178 / JCM 8861 / NBRC 102185 / NCIMB 2190 / MS3)</name>
    <name type="common">Natronobacterium magadii</name>
    <dbReference type="NCBI Taxonomy" id="547559"/>
    <lineage>
        <taxon>Archaea</taxon>
        <taxon>Methanobacteriati</taxon>
        <taxon>Methanobacteriota</taxon>
        <taxon>Stenosarchaea group</taxon>
        <taxon>Halobacteria</taxon>
        <taxon>Halobacteriales</taxon>
        <taxon>Natrialbaceae</taxon>
        <taxon>Natrialba</taxon>
    </lineage>
</organism>
<sequence>MGNVSCDFTEVYADFSFEHSNLEDSNTYGAKPKDVIGIHFDSQYYSRINNTSYRGSYVCTPRFDSSCGDYSPTGIGFEYDDDAHDDASTTTDSMSSYCGVKLYKEDTSSPPETRHVSFAYSHNYGSVSFNGFSVGFPKGVSIDWVEEERFWDESYSIDYSEVDYDCDDWEPTEDN</sequence>
<dbReference type="AlphaFoldDB" id="D3SWV3"/>
<dbReference type="HOGENOM" id="CLU_1529276_0_0_2"/>
<keyword evidence="2" id="KW-1185">Reference proteome</keyword>
<dbReference type="KEGG" id="nmg:Nmag_2270"/>
<reference evidence="1 2" key="2">
    <citation type="journal article" date="2012" name="BMC Genomics">
        <title>A comparative genomics perspective on the genetic content of the alkaliphilic haloarchaeon Natrialba magadii ATCC 43099T.</title>
        <authorList>
            <person name="Siddaramappa S."/>
            <person name="Challacombe J.F."/>
            <person name="Decastro R.E."/>
            <person name="Pfeiffer F."/>
            <person name="Sastre D.E."/>
            <person name="Gimenez M.I."/>
            <person name="Paggi R.A."/>
            <person name="Detter J.C."/>
            <person name="Davenport K.W."/>
            <person name="Goodwin L.A."/>
            <person name="Kyrpides N."/>
            <person name="Tapia R."/>
            <person name="Pitluck S."/>
            <person name="Lucas S."/>
            <person name="Woyke T."/>
            <person name="Maupin-Furlow J.A."/>
        </authorList>
    </citation>
    <scope>NUCLEOTIDE SEQUENCE [LARGE SCALE GENOMIC DNA]</scope>
    <source>
        <strain evidence="2">ATCC 43099 / DSM 3394 / CCM 3739 / CIP 104546 / IAM 13178 / JCM 8861 / NBRC 102185 / NCIMB 2190 / MS3</strain>
    </source>
</reference>
<name>D3SWV3_NATMM</name>
<dbReference type="PaxDb" id="547559-Nmag_2270"/>
<accession>D3SWV3</accession>
<dbReference type="STRING" id="547559.Nmag_2270"/>
<proteinExistence type="predicted"/>
<dbReference type="GeneID" id="41351074"/>
<evidence type="ECO:0000313" key="1">
    <source>
        <dbReference type="EMBL" id="ADD05835.1"/>
    </source>
</evidence>
<reference evidence="2" key="1">
    <citation type="submission" date="2010-02" db="EMBL/GenBank/DDBJ databases">
        <title>Complete sequence of chromosome of Natrialba magadii ATCC 43099.</title>
        <authorList>
            <consortium name="US DOE Joint Genome Institute"/>
            <person name="Lucas S."/>
            <person name="Copeland A."/>
            <person name="Lapidus A."/>
            <person name="Cheng J.-F."/>
            <person name="Bruce D."/>
            <person name="Goodwin L."/>
            <person name="Pitluck S."/>
            <person name="Davenport K."/>
            <person name="Saunders E."/>
            <person name="Detter J.C."/>
            <person name="Han C."/>
            <person name="Tapia R."/>
            <person name="Land M."/>
            <person name="Hauser L."/>
            <person name="Kyrpides N."/>
            <person name="Mikhailova N."/>
            <person name="De Castro R.E."/>
            <person name="Maupin-Furlow J.A."/>
            <person name="Woyke T."/>
        </authorList>
    </citation>
    <scope>NUCLEOTIDE SEQUENCE [LARGE SCALE GENOMIC DNA]</scope>
    <source>
        <strain evidence="2">ATCC 43099 / DSM 3394 / CCM 3739 / CIP 104546 / IAM 13178 / JCM 8861 / NBRC 102185 / NCIMB 2190 / MS3</strain>
    </source>
</reference>